<organism evidence="3 4">
    <name type="scientific">Cucumis melo var. makuwa</name>
    <name type="common">Oriental melon</name>
    <dbReference type="NCBI Taxonomy" id="1194695"/>
    <lineage>
        <taxon>Eukaryota</taxon>
        <taxon>Viridiplantae</taxon>
        <taxon>Streptophyta</taxon>
        <taxon>Embryophyta</taxon>
        <taxon>Tracheophyta</taxon>
        <taxon>Spermatophyta</taxon>
        <taxon>Magnoliopsida</taxon>
        <taxon>eudicotyledons</taxon>
        <taxon>Gunneridae</taxon>
        <taxon>Pentapetalae</taxon>
        <taxon>rosids</taxon>
        <taxon>fabids</taxon>
        <taxon>Cucurbitales</taxon>
        <taxon>Cucurbitaceae</taxon>
        <taxon>Benincaseae</taxon>
        <taxon>Cucumis</taxon>
    </lineage>
</organism>
<evidence type="ECO:0000256" key="2">
    <source>
        <dbReference type="SAM" id="Phobius"/>
    </source>
</evidence>
<keyword evidence="2" id="KW-0812">Transmembrane</keyword>
<sequence>MLSPSLFVSATSDTSSLLIPCTRRSPEQPRNQFPDVLCIVVMLVGYVVNWNSMSMDYKVLRLWRGVMVSFIYGVVHLTDMWALLHCKHPSNSKGYSNKDHGNNSGANSSMSESGKRRKNERNMNKNHYKGNRSFMCKECEDFGYYQVECPKFLKRQKDLVATLSDDESIASSNSEGELMTC</sequence>
<name>A0A5A7SLC7_CUCMM</name>
<comment type="caution">
    <text evidence="3">The sequence shown here is derived from an EMBL/GenBank/DDBJ whole genome shotgun (WGS) entry which is preliminary data.</text>
</comment>
<evidence type="ECO:0000313" key="4">
    <source>
        <dbReference type="Proteomes" id="UP000321393"/>
    </source>
</evidence>
<feature type="region of interest" description="Disordered" evidence="1">
    <location>
        <begin position="94"/>
        <end position="126"/>
    </location>
</feature>
<evidence type="ECO:0000256" key="1">
    <source>
        <dbReference type="SAM" id="MobiDB-lite"/>
    </source>
</evidence>
<dbReference type="Proteomes" id="UP000321393">
    <property type="component" value="Unassembled WGS sequence"/>
</dbReference>
<protein>
    <submittedName>
        <fullName evidence="3">MADS-box transcription factor PHERES 2-like</fullName>
    </submittedName>
</protein>
<reference evidence="3 4" key="1">
    <citation type="submission" date="2019-08" db="EMBL/GenBank/DDBJ databases">
        <title>Draft genome sequences of two oriental melons (Cucumis melo L. var makuwa).</title>
        <authorList>
            <person name="Kwon S.-Y."/>
        </authorList>
    </citation>
    <scope>NUCLEOTIDE SEQUENCE [LARGE SCALE GENOMIC DNA]</scope>
    <source>
        <strain evidence="4">cv. SW 3</strain>
        <tissue evidence="3">Leaf</tissue>
    </source>
</reference>
<dbReference type="SUPFAM" id="SSF57756">
    <property type="entry name" value="Retrovirus zinc finger-like domains"/>
    <property type="match status" value="1"/>
</dbReference>
<feature type="transmembrane region" description="Helical" evidence="2">
    <location>
        <begin position="33"/>
        <end position="50"/>
    </location>
</feature>
<dbReference type="AlphaFoldDB" id="A0A5A7SLC7"/>
<feature type="transmembrane region" description="Helical" evidence="2">
    <location>
        <begin position="62"/>
        <end position="84"/>
    </location>
</feature>
<dbReference type="GO" id="GO:0008270">
    <property type="term" value="F:zinc ion binding"/>
    <property type="evidence" value="ECO:0007669"/>
    <property type="project" value="InterPro"/>
</dbReference>
<gene>
    <name evidence="3" type="ORF">E6C27_scaffold218G00090</name>
</gene>
<feature type="compositionally biased region" description="Polar residues" evidence="1">
    <location>
        <begin position="102"/>
        <end position="112"/>
    </location>
</feature>
<dbReference type="GO" id="GO:0003676">
    <property type="term" value="F:nucleic acid binding"/>
    <property type="evidence" value="ECO:0007669"/>
    <property type="project" value="InterPro"/>
</dbReference>
<dbReference type="InterPro" id="IPR036875">
    <property type="entry name" value="Znf_CCHC_sf"/>
</dbReference>
<keyword evidence="2" id="KW-1133">Transmembrane helix</keyword>
<dbReference type="EMBL" id="SSTE01022447">
    <property type="protein sequence ID" value="KAA0031892.1"/>
    <property type="molecule type" value="Genomic_DNA"/>
</dbReference>
<keyword evidence="2" id="KW-0472">Membrane</keyword>
<accession>A0A5A7SLC7</accession>
<proteinExistence type="predicted"/>
<feature type="compositionally biased region" description="Basic residues" evidence="1">
    <location>
        <begin position="115"/>
        <end position="126"/>
    </location>
</feature>
<evidence type="ECO:0000313" key="3">
    <source>
        <dbReference type="EMBL" id="KAA0031892.1"/>
    </source>
</evidence>